<dbReference type="OMA" id="WVEGGFH"/>
<evidence type="ECO:0000256" key="7">
    <source>
        <dbReference type="SAM" id="Phobius"/>
    </source>
</evidence>
<keyword evidence="5 7" id="KW-0472">Membrane</keyword>
<feature type="transmembrane region" description="Helical" evidence="7">
    <location>
        <begin position="85"/>
        <end position="106"/>
    </location>
</feature>
<comment type="similarity">
    <text evidence="2">Belongs to the TspO/BZRP family.</text>
</comment>
<dbReference type="AlphaFoldDB" id="A0A068U4L8"/>
<dbReference type="PANTHER" id="PTHR10057:SF0">
    <property type="entry name" value="TRANSLOCATOR PROTEIN"/>
    <property type="match status" value="1"/>
</dbReference>
<feature type="transmembrane region" description="Helical" evidence="7">
    <location>
        <begin position="175"/>
        <end position="194"/>
    </location>
</feature>
<dbReference type="OrthoDB" id="8841220at2759"/>
<evidence type="ECO:0000256" key="1">
    <source>
        <dbReference type="ARBA" id="ARBA00004141"/>
    </source>
</evidence>
<evidence type="ECO:0000256" key="5">
    <source>
        <dbReference type="ARBA" id="ARBA00023136"/>
    </source>
</evidence>
<gene>
    <name evidence="8" type="ORF">GSCOC_T00015906001</name>
</gene>
<dbReference type="GO" id="GO:0005795">
    <property type="term" value="C:Golgi stack"/>
    <property type="evidence" value="ECO:0007669"/>
    <property type="project" value="EnsemblPlants"/>
</dbReference>
<organism evidence="8 9">
    <name type="scientific">Coffea canephora</name>
    <name type="common">Robusta coffee</name>
    <dbReference type="NCBI Taxonomy" id="49390"/>
    <lineage>
        <taxon>Eukaryota</taxon>
        <taxon>Viridiplantae</taxon>
        <taxon>Streptophyta</taxon>
        <taxon>Embryophyta</taxon>
        <taxon>Tracheophyta</taxon>
        <taxon>Spermatophyta</taxon>
        <taxon>Magnoliopsida</taxon>
        <taxon>eudicotyledons</taxon>
        <taxon>Gunneridae</taxon>
        <taxon>Pentapetalae</taxon>
        <taxon>asterids</taxon>
        <taxon>lamiids</taxon>
        <taxon>Gentianales</taxon>
        <taxon>Rubiaceae</taxon>
        <taxon>Ixoroideae</taxon>
        <taxon>Gardenieae complex</taxon>
        <taxon>Bertiereae - Coffeeae clade</taxon>
        <taxon>Coffeeae</taxon>
        <taxon>Coffea</taxon>
    </lineage>
</organism>
<evidence type="ECO:0000313" key="9">
    <source>
        <dbReference type="Proteomes" id="UP000295252"/>
    </source>
</evidence>
<dbReference type="PANTHER" id="PTHR10057">
    <property type="entry name" value="PERIPHERAL-TYPE BENZODIAZEPINE RECEPTOR"/>
    <property type="match status" value="1"/>
</dbReference>
<dbReference type="Pfam" id="PF03073">
    <property type="entry name" value="TspO_MBR"/>
    <property type="match status" value="1"/>
</dbReference>
<reference evidence="9" key="1">
    <citation type="journal article" date="2014" name="Science">
        <title>The coffee genome provides insight into the convergent evolution of caffeine biosynthesis.</title>
        <authorList>
            <person name="Denoeud F."/>
            <person name="Carretero-Paulet L."/>
            <person name="Dereeper A."/>
            <person name="Droc G."/>
            <person name="Guyot R."/>
            <person name="Pietrella M."/>
            <person name="Zheng C."/>
            <person name="Alberti A."/>
            <person name="Anthony F."/>
            <person name="Aprea G."/>
            <person name="Aury J.M."/>
            <person name="Bento P."/>
            <person name="Bernard M."/>
            <person name="Bocs S."/>
            <person name="Campa C."/>
            <person name="Cenci A."/>
            <person name="Combes M.C."/>
            <person name="Crouzillat D."/>
            <person name="Da Silva C."/>
            <person name="Daddiego L."/>
            <person name="De Bellis F."/>
            <person name="Dussert S."/>
            <person name="Garsmeur O."/>
            <person name="Gayraud T."/>
            <person name="Guignon V."/>
            <person name="Jahn K."/>
            <person name="Jamilloux V."/>
            <person name="Joet T."/>
            <person name="Labadie K."/>
            <person name="Lan T."/>
            <person name="Leclercq J."/>
            <person name="Lepelley M."/>
            <person name="Leroy T."/>
            <person name="Li L.T."/>
            <person name="Librado P."/>
            <person name="Lopez L."/>
            <person name="Munoz A."/>
            <person name="Noel B."/>
            <person name="Pallavicini A."/>
            <person name="Perrotta G."/>
            <person name="Poncet V."/>
            <person name="Pot D."/>
            <person name="Priyono X."/>
            <person name="Rigoreau M."/>
            <person name="Rouard M."/>
            <person name="Rozas J."/>
            <person name="Tranchant-Dubreuil C."/>
            <person name="VanBuren R."/>
            <person name="Zhang Q."/>
            <person name="Andrade A.C."/>
            <person name="Argout X."/>
            <person name="Bertrand B."/>
            <person name="de Kochko A."/>
            <person name="Graziosi G."/>
            <person name="Henry R.J."/>
            <person name="Jayarama X."/>
            <person name="Ming R."/>
            <person name="Nagai C."/>
            <person name="Rounsley S."/>
            <person name="Sankoff D."/>
            <person name="Giuliano G."/>
            <person name="Albert V.A."/>
            <person name="Wincker P."/>
            <person name="Lashermes P."/>
        </authorList>
    </citation>
    <scope>NUCLEOTIDE SEQUENCE [LARGE SCALE GENOMIC DNA]</scope>
    <source>
        <strain evidence="9">cv. DH200-94</strain>
    </source>
</reference>
<dbReference type="GO" id="GO:0005783">
    <property type="term" value="C:endoplasmic reticulum"/>
    <property type="evidence" value="ECO:0007669"/>
    <property type="project" value="EnsemblPlants"/>
</dbReference>
<dbReference type="GO" id="GO:0009651">
    <property type="term" value="P:response to salt stress"/>
    <property type="evidence" value="ECO:0007669"/>
    <property type="project" value="EnsemblPlants"/>
</dbReference>
<accession>A0A068U4L8</accession>
<dbReference type="InParanoid" id="A0A068U4L8"/>
<feature type="transmembrane region" description="Helical" evidence="7">
    <location>
        <begin position="118"/>
        <end position="138"/>
    </location>
</feature>
<dbReference type="GO" id="GO:0016020">
    <property type="term" value="C:membrane"/>
    <property type="evidence" value="ECO:0007669"/>
    <property type="project" value="UniProtKB-SubCell"/>
</dbReference>
<dbReference type="InterPro" id="IPR004307">
    <property type="entry name" value="TspO_MBR"/>
</dbReference>
<dbReference type="Gene3D" id="1.20.1260.100">
    <property type="entry name" value="TspO/MBR protein"/>
    <property type="match status" value="1"/>
</dbReference>
<dbReference type="CDD" id="cd15904">
    <property type="entry name" value="TSPO_MBR"/>
    <property type="match status" value="1"/>
</dbReference>
<protein>
    <recommendedName>
        <fullName evidence="10">Translocator protein homolog</fullName>
    </recommendedName>
</protein>
<dbReference type="GO" id="GO:0020037">
    <property type="term" value="F:heme binding"/>
    <property type="evidence" value="ECO:0007669"/>
    <property type="project" value="EnsemblPlants"/>
</dbReference>
<keyword evidence="9" id="KW-1185">Reference proteome</keyword>
<dbReference type="FunFam" id="1.20.1260.100:FF:000001">
    <property type="entry name" value="translocator protein 2"/>
    <property type="match status" value="1"/>
</dbReference>
<proteinExistence type="inferred from homology"/>
<keyword evidence="4 7" id="KW-1133">Transmembrane helix</keyword>
<dbReference type="STRING" id="49390.A0A068U4L8"/>
<dbReference type="FunCoup" id="A0A068U4L8">
    <property type="interactions" value="61"/>
</dbReference>
<evidence type="ECO:0008006" key="10">
    <source>
        <dbReference type="Google" id="ProtNLM"/>
    </source>
</evidence>
<dbReference type="EMBL" id="HG739095">
    <property type="protein sequence ID" value="CDP03510.1"/>
    <property type="molecule type" value="Genomic_DNA"/>
</dbReference>
<dbReference type="Proteomes" id="UP000295252">
    <property type="component" value="Chromosome I"/>
</dbReference>
<evidence type="ECO:0000313" key="8">
    <source>
        <dbReference type="EMBL" id="CDP03510.1"/>
    </source>
</evidence>
<evidence type="ECO:0000256" key="3">
    <source>
        <dbReference type="ARBA" id="ARBA00022692"/>
    </source>
</evidence>
<evidence type="ECO:0000256" key="4">
    <source>
        <dbReference type="ARBA" id="ARBA00022989"/>
    </source>
</evidence>
<dbReference type="GO" id="GO:0006778">
    <property type="term" value="P:porphyrin-containing compound metabolic process"/>
    <property type="evidence" value="ECO:0007669"/>
    <property type="project" value="EnsemblPlants"/>
</dbReference>
<dbReference type="PhylomeDB" id="A0A068U4L8"/>
<dbReference type="InterPro" id="IPR038330">
    <property type="entry name" value="TspO/MBR-related_sf"/>
</dbReference>
<comment type="subcellular location">
    <subcellularLocation>
        <location evidence="1">Membrane</location>
        <topology evidence="1">Multi-pass membrane protein</topology>
    </subcellularLocation>
</comment>
<name>A0A068U4L8_COFCA</name>
<feature type="compositionally biased region" description="Basic and acidic residues" evidence="6">
    <location>
        <begin position="1"/>
        <end position="12"/>
    </location>
</feature>
<evidence type="ECO:0000256" key="6">
    <source>
        <dbReference type="SAM" id="MobiDB-lite"/>
    </source>
</evidence>
<dbReference type="Gramene" id="CDP03510">
    <property type="protein sequence ID" value="CDP03510"/>
    <property type="gene ID" value="GSCOC_T00015906001"/>
</dbReference>
<feature type="transmembrane region" description="Helical" evidence="7">
    <location>
        <begin position="45"/>
        <end position="65"/>
    </location>
</feature>
<feature type="transmembrane region" description="Helical" evidence="7">
    <location>
        <begin position="144"/>
        <end position="163"/>
    </location>
</feature>
<dbReference type="GO" id="GO:0009737">
    <property type="term" value="P:response to abscisic acid"/>
    <property type="evidence" value="ECO:0007669"/>
    <property type="project" value="EnsemblPlants"/>
</dbReference>
<feature type="region of interest" description="Disordered" evidence="6">
    <location>
        <begin position="1"/>
        <end position="36"/>
    </location>
</feature>
<evidence type="ECO:0000256" key="2">
    <source>
        <dbReference type="ARBA" id="ARBA00007524"/>
    </source>
</evidence>
<keyword evidence="3 7" id="KW-0812">Transmembrane</keyword>
<sequence>MASQELKHRTRDEEAEEEIQPPKDTGTTATRRHQKKRTAMAKRGLRSLGLALALPLSLTLLDISLFGSSLQYATMKKPFWSPPLWALHSACLASAFLMGLSAWLVWAEGGFHRNPTALLLYLGQLSLSLAWDPIVFQAGASRMGLVLCVALFGALVGCARIFRTMNPIAADLVKPCLLWALILSLANIVLVLPLV</sequence>